<evidence type="ECO:0000256" key="2">
    <source>
        <dbReference type="SAM" id="Phobius"/>
    </source>
</evidence>
<dbReference type="Ensembl" id="ENSEEET00000038445.2">
    <property type="protein sequence ID" value="ENSEEEP00000038004.2"/>
    <property type="gene ID" value="ENSEEEG00000018050.2"/>
</dbReference>
<evidence type="ECO:0000259" key="4">
    <source>
        <dbReference type="Pfam" id="PF01108"/>
    </source>
</evidence>
<proteinExistence type="predicted"/>
<evidence type="ECO:0000313" key="6">
    <source>
        <dbReference type="Ensembl" id="ENSEEEP00000038004.2"/>
    </source>
</evidence>
<keyword evidence="2" id="KW-1133">Transmembrane helix</keyword>
<dbReference type="InterPro" id="IPR013783">
    <property type="entry name" value="Ig-like_fold"/>
</dbReference>
<feature type="domain" description="Fibronectin type-III" evidence="4">
    <location>
        <begin position="11"/>
        <end position="121"/>
    </location>
</feature>
<dbReference type="Gene3D" id="2.60.40.10">
    <property type="entry name" value="Immunoglobulins"/>
    <property type="match status" value="2"/>
</dbReference>
<reference evidence="6" key="4">
    <citation type="submission" date="2025-08" db="UniProtKB">
        <authorList>
            <consortium name="Ensembl"/>
        </authorList>
    </citation>
    <scope>IDENTIFICATION</scope>
</reference>
<dbReference type="InterPro" id="IPR050650">
    <property type="entry name" value="Type-II_Cytokine-TF_Rcpt"/>
</dbReference>
<feature type="region of interest" description="Disordered" evidence="1">
    <location>
        <begin position="430"/>
        <end position="453"/>
    </location>
</feature>
<reference evidence="6" key="5">
    <citation type="submission" date="2025-09" db="UniProtKB">
        <authorList>
            <consortium name="Ensembl"/>
        </authorList>
    </citation>
    <scope>IDENTIFICATION</scope>
</reference>
<dbReference type="Pfam" id="PF01108">
    <property type="entry name" value="Tissue_fac"/>
    <property type="match status" value="1"/>
</dbReference>
<reference evidence="7" key="1">
    <citation type="journal article" date="2014" name="Science">
        <title>Nonhuman genetics. Genomic basis for the convergent evolution of electric organs.</title>
        <authorList>
            <person name="Gallant J.R."/>
            <person name="Traeger L.L."/>
            <person name="Volkening J.D."/>
            <person name="Moffett H."/>
            <person name="Chen P.H."/>
            <person name="Novina C.D."/>
            <person name="Phillips G.N.Jr."/>
            <person name="Anand R."/>
            <person name="Wells G.B."/>
            <person name="Pinch M."/>
            <person name="Guth R."/>
            <person name="Unguez G.A."/>
            <person name="Albert J.S."/>
            <person name="Zakon H.H."/>
            <person name="Samanta M.P."/>
            <person name="Sussman M.R."/>
        </authorList>
    </citation>
    <scope>NUCLEOTIDE SEQUENCE [LARGE SCALE GENOMIC DNA]</scope>
</reference>
<dbReference type="PANTHER" id="PTHR20859:SF86">
    <property type="entry name" value="INTERLEUKIN-20 RECEPTOR SUBUNIT ALPHA"/>
    <property type="match status" value="1"/>
</dbReference>
<dbReference type="STRING" id="8005.ENSEEEP00000038004"/>
<dbReference type="GO" id="GO:0004896">
    <property type="term" value="F:cytokine receptor activity"/>
    <property type="evidence" value="ECO:0007669"/>
    <property type="project" value="TreeGrafter"/>
</dbReference>
<feature type="compositionally biased region" description="Polar residues" evidence="1">
    <location>
        <begin position="360"/>
        <end position="369"/>
    </location>
</feature>
<dbReference type="GeneTree" id="ENSGT00940000157314"/>
<keyword evidence="7" id="KW-1185">Reference proteome</keyword>
<evidence type="ECO:0000256" key="3">
    <source>
        <dbReference type="SAM" id="SignalP"/>
    </source>
</evidence>
<evidence type="ECO:0000313" key="7">
    <source>
        <dbReference type="Proteomes" id="UP000314983"/>
    </source>
</evidence>
<reference evidence="6" key="3">
    <citation type="submission" date="2020-05" db="EMBL/GenBank/DDBJ databases">
        <title>Electrophorus electricus (electric eel) genome, fEleEle1, primary haplotype.</title>
        <authorList>
            <person name="Myers G."/>
            <person name="Meyer A."/>
            <person name="Fedrigo O."/>
            <person name="Formenti G."/>
            <person name="Rhie A."/>
            <person name="Tracey A."/>
            <person name="Sims Y."/>
            <person name="Jarvis E.D."/>
        </authorList>
    </citation>
    <scope>NUCLEOTIDE SEQUENCE [LARGE SCALE GENOMIC DNA]</scope>
</reference>
<sequence>MISNLLVTALWLALQPPTAWAEGSVVAGPRDVHFHSVNLWNRLRWTRAQGSLSKSTTYTVEYALYGDAVEVGSSVQVVWNAVEQCTDITQMECDLTEQTHDMEEAYYGRVRVSGPNGSSDWTETDGRFRPMSETVLGPPQMEVTLRENYLRVLLKGPYRWRSGRTRGRQSLWSVFPHMVYNVSVYNNRSKHRHFFLLTNGSLTLGPLDFDTGVCVTAETHSLSRHLDSQPTLPACVHTPRDPFTTHMLVVILGGLVPATICLFVLAVAGGCVYYYIHSPPEKPPRSTDLVHVGETRQTFQPEKPLIISLRLVTASLGAGDPTLGFLETEHLLPVKARPLPAATPAPAVSVTGEARGGPYASQNATQASGGETEDATETASNGDSGPWCDGSFPDDSYGLVIGTLLQQDEQADGRAEDPSVRGVDLSILQSRAGEGGGEKCEGTEEEEEEEEGGLKLDWNPQTGVLKIPQVCPLGLEDLDASGAGEESPVLTSVVVRQCSEESREDDVFAEMEEVWGLQIQSSLE</sequence>
<evidence type="ECO:0000259" key="5">
    <source>
        <dbReference type="Pfam" id="PF09294"/>
    </source>
</evidence>
<feature type="chain" id="PRO_5044333048" evidence="3">
    <location>
        <begin position="22"/>
        <end position="524"/>
    </location>
</feature>
<dbReference type="AlphaFoldDB" id="A0A4W4GNM0"/>
<keyword evidence="2" id="KW-0812">Transmembrane</keyword>
<dbReference type="GO" id="GO:0005886">
    <property type="term" value="C:plasma membrane"/>
    <property type="evidence" value="ECO:0007669"/>
    <property type="project" value="TreeGrafter"/>
</dbReference>
<dbReference type="InterPro" id="IPR015373">
    <property type="entry name" value="Interferon/interleukin_rcp_dom"/>
</dbReference>
<dbReference type="Proteomes" id="UP000314983">
    <property type="component" value="Chromosome 8"/>
</dbReference>
<gene>
    <name evidence="6" type="primary">il20ra</name>
</gene>
<keyword evidence="2" id="KW-0472">Membrane</keyword>
<feature type="transmembrane region" description="Helical" evidence="2">
    <location>
        <begin position="247"/>
        <end position="276"/>
    </location>
</feature>
<dbReference type="SUPFAM" id="SSF49265">
    <property type="entry name" value="Fibronectin type III"/>
    <property type="match status" value="2"/>
</dbReference>
<accession>A0A4W4GNM0</accession>
<feature type="domain" description="Interferon/interleukin receptor" evidence="5">
    <location>
        <begin position="134"/>
        <end position="239"/>
    </location>
</feature>
<protein>
    <submittedName>
        <fullName evidence="6">Interleukin 20 receptor, alpha</fullName>
    </submittedName>
</protein>
<reference evidence="7" key="2">
    <citation type="journal article" date="2017" name="Sci. Adv.">
        <title>A tail of two voltages: Proteomic comparison of the three electric organs of the electric eel.</title>
        <authorList>
            <person name="Traeger L.L."/>
            <person name="Sabat G."/>
            <person name="Barrett-Wilt G.A."/>
            <person name="Wells G.B."/>
            <person name="Sussman M.R."/>
        </authorList>
    </citation>
    <scope>NUCLEOTIDE SEQUENCE [LARGE SCALE GENOMIC DNA]</scope>
</reference>
<keyword evidence="3" id="KW-0732">Signal</keyword>
<dbReference type="PANTHER" id="PTHR20859">
    <property type="entry name" value="INTERFERON/INTERLEUKIN RECEPTOR"/>
    <property type="match status" value="1"/>
</dbReference>
<dbReference type="InterPro" id="IPR003961">
    <property type="entry name" value="FN3_dom"/>
</dbReference>
<dbReference type="Pfam" id="PF09294">
    <property type="entry name" value="Interfer-bind"/>
    <property type="match status" value="1"/>
</dbReference>
<dbReference type="InterPro" id="IPR036116">
    <property type="entry name" value="FN3_sf"/>
</dbReference>
<name>A0A4W4GNM0_ELEEL</name>
<evidence type="ECO:0000256" key="1">
    <source>
        <dbReference type="SAM" id="MobiDB-lite"/>
    </source>
</evidence>
<dbReference type="OMA" id="DITQMEC"/>
<feature type="region of interest" description="Disordered" evidence="1">
    <location>
        <begin position="347"/>
        <end position="392"/>
    </location>
</feature>
<feature type="signal peptide" evidence="3">
    <location>
        <begin position="1"/>
        <end position="21"/>
    </location>
</feature>
<organism evidence="6 7">
    <name type="scientific">Electrophorus electricus</name>
    <name type="common">Electric eel</name>
    <name type="synonym">Gymnotus electricus</name>
    <dbReference type="NCBI Taxonomy" id="8005"/>
    <lineage>
        <taxon>Eukaryota</taxon>
        <taxon>Metazoa</taxon>
        <taxon>Chordata</taxon>
        <taxon>Craniata</taxon>
        <taxon>Vertebrata</taxon>
        <taxon>Euteleostomi</taxon>
        <taxon>Actinopterygii</taxon>
        <taxon>Neopterygii</taxon>
        <taxon>Teleostei</taxon>
        <taxon>Ostariophysi</taxon>
        <taxon>Gymnotiformes</taxon>
        <taxon>Gymnotoidei</taxon>
        <taxon>Gymnotidae</taxon>
        <taxon>Electrophorus</taxon>
    </lineage>
</organism>